<dbReference type="InterPro" id="IPR027994">
    <property type="entry name" value="WxL_dom"/>
</dbReference>
<dbReference type="HOGENOM" id="CLU_067278_3_1_9"/>
<protein>
    <recommendedName>
        <fullName evidence="3">WxL domain-containing protein</fullName>
    </recommendedName>
</protein>
<dbReference type="STRING" id="154621.RV11_GL000697"/>
<evidence type="ECO:0000256" key="1">
    <source>
        <dbReference type="SAM" id="MobiDB-lite"/>
    </source>
</evidence>
<dbReference type="PATRIC" id="fig|1158610.3.peg.2862"/>
<evidence type="ECO:0000259" key="3">
    <source>
        <dbReference type="Pfam" id="PF13731"/>
    </source>
</evidence>
<comment type="caution">
    <text evidence="4">The sequence shown here is derived from an EMBL/GenBank/DDBJ whole genome shotgun (WGS) entry which is preliminary data.</text>
</comment>
<dbReference type="RefSeq" id="WP_010769514.1">
    <property type="nucleotide sequence ID" value="NZ_ASWE01000001.1"/>
</dbReference>
<accession>R3W4J0</accession>
<dbReference type="EMBL" id="AJAT01000017">
    <property type="protein sequence ID" value="EOL42527.1"/>
    <property type="molecule type" value="Genomic_DNA"/>
</dbReference>
<dbReference type="AlphaFoldDB" id="R3W4J0"/>
<sequence length="239" mass="25198">MKKMKIAALSTLLVSTVVLSGGLSAFADSTYSTPGHVTLTENDEPTGPVDPTDPTKPIVDPEEEGGKETGNQGPLSLDIAPKSFDFGTQKMYTAEHTYQAVNTADATAGITNQYLQVTDNRDADTFGWVITVKQDRYLTDDTKGNTLTGSIINIPAGEARNNLAADPTAVDAKLKTSAVAIDLTEQRVFEAPESVKAGKGTSTSLWSAADVSLTIPANVAKAGDYTNNVVWTLTAEVGK</sequence>
<feature type="domain" description="WxL" evidence="3">
    <location>
        <begin position="28"/>
        <end position="235"/>
    </location>
</feature>
<name>R3W4J0_9ENTE</name>
<evidence type="ECO:0000313" key="4">
    <source>
        <dbReference type="EMBL" id="EOL42527.1"/>
    </source>
</evidence>
<dbReference type="Proteomes" id="UP000013785">
    <property type="component" value="Unassembled WGS sequence"/>
</dbReference>
<keyword evidence="5" id="KW-1185">Reference proteome</keyword>
<proteinExistence type="predicted"/>
<dbReference type="OrthoDB" id="2324000at2"/>
<evidence type="ECO:0000256" key="2">
    <source>
        <dbReference type="SAM" id="SignalP"/>
    </source>
</evidence>
<reference evidence="4 5" key="1">
    <citation type="submission" date="2013-02" db="EMBL/GenBank/DDBJ databases">
        <title>The Genome Sequence of Enterococcus phoeniculicola BAA-412.</title>
        <authorList>
            <consortium name="The Broad Institute Genome Sequencing Platform"/>
            <consortium name="The Broad Institute Genome Sequencing Center for Infectious Disease"/>
            <person name="Earl A.M."/>
            <person name="Gilmore M.S."/>
            <person name="Lebreton F."/>
            <person name="Walker B."/>
            <person name="Young S.K."/>
            <person name="Zeng Q."/>
            <person name="Gargeya S."/>
            <person name="Fitzgerald M."/>
            <person name="Haas B."/>
            <person name="Abouelleil A."/>
            <person name="Alvarado L."/>
            <person name="Arachchi H.M."/>
            <person name="Berlin A.M."/>
            <person name="Chapman S.B."/>
            <person name="Dewar J."/>
            <person name="Goldberg J."/>
            <person name="Griggs A."/>
            <person name="Gujja S."/>
            <person name="Hansen M."/>
            <person name="Howarth C."/>
            <person name="Imamovic A."/>
            <person name="Larimer J."/>
            <person name="McCowan C."/>
            <person name="Murphy C."/>
            <person name="Neiman D."/>
            <person name="Pearson M."/>
            <person name="Priest M."/>
            <person name="Roberts A."/>
            <person name="Saif S."/>
            <person name="Shea T."/>
            <person name="Sisk P."/>
            <person name="Sykes S."/>
            <person name="Wortman J."/>
            <person name="Nusbaum C."/>
            <person name="Birren B."/>
        </authorList>
    </citation>
    <scope>NUCLEOTIDE SEQUENCE [LARGE SCALE GENOMIC DNA]</scope>
    <source>
        <strain evidence="4 5">ATCC BAA-412</strain>
    </source>
</reference>
<dbReference type="Pfam" id="PF13731">
    <property type="entry name" value="WxL"/>
    <property type="match status" value="1"/>
</dbReference>
<dbReference type="eggNOG" id="ENOG50306C1">
    <property type="taxonomic scope" value="Bacteria"/>
</dbReference>
<keyword evidence="2" id="KW-0732">Signal</keyword>
<gene>
    <name evidence="4" type="ORF">UC3_02879</name>
</gene>
<organism evidence="4 5">
    <name type="scientific">Enterococcus phoeniculicola ATCC BAA-412</name>
    <dbReference type="NCBI Taxonomy" id="1158610"/>
    <lineage>
        <taxon>Bacteria</taxon>
        <taxon>Bacillati</taxon>
        <taxon>Bacillota</taxon>
        <taxon>Bacilli</taxon>
        <taxon>Lactobacillales</taxon>
        <taxon>Enterococcaceae</taxon>
        <taxon>Enterococcus</taxon>
    </lineage>
</organism>
<feature type="region of interest" description="Disordered" evidence="1">
    <location>
        <begin position="30"/>
        <end position="77"/>
    </location>
</feature>
<evidence type="ECO:0000313" key="5">
    <source>
        <dbReference type="Proteomes" id="UP000013785"/>
    </source>
</evidence>
<feature type="chain" id="PRO_5004370041" description="WxL domain-containing protein" evidence="2">
    <location>
        <begin position="28"/>
        <end position="239"/>
    </location>
</feature>
<feature type="signal peptide" evidence="2">
    <location>
        <begin position="1"/>
        <end position="27"/>
    </location>
</feature>